<dbReference type="Pfam" id="PF01209">
    <property type="entry name" value="Ubie_methyltran"/>
    <property type="match status" value="1"/>
</dbReference>
<dbReference type="PANTHER" id="PTHR43591">
    <property type="entry name" value="METHYLTRANSFERASE"/>
    <property type="match status" value="1"/>
</dbReference>
<dbReference type="GO" id="GO:0043770">
    <property type="term" value="F:demethylmenaquinone methyltransferase activity"/>
    <property type="evidence" value="ECO:0007669"/>
    <property type="project" value="UniProtKB-UniRule"/>
</dbReference>
<dbReference type="GO" id="GO:0032259">
    <property type="term" value="P:methylation"/>
    <property type="evidence" value="ECO:0007669"/>
    <property type="project" value="UniProtKB-KW"/>
</dbReference>
<dbReference type="InterPro" id="IPR029063">
    <property type="entry name" value="SAM-dependent_MTases_sf"/>
</dbReference>
<dbReference type="PROSITE" id="PS01184">
    <property type="entry name" value="UBIE_2"/>
    <property type="match status" value="1"/>
</dbReference>
<dbReference type="NCBIfam" id="TIGR01934">
    <property type="entry name" value="MenG_MenH_UbiE"/>
    <property type="match status" value="1"/>
</dbReference>
<dbReference type="CDD" id="cd02440">
    <property type="entry name" value="AdoMet_MTases"/>
    <property type="match status" value="1"/>
</dbReference>
<evidence type="ECO:0000256" key="1">
    <source>
        <dbReference type="ARBA" id="ARBA00022428"/>
    </source>
</evidence>
<comment type="similarity">
    <text evidence="5">Belongs to the class I-like SAM-binding methyltransferase superfamily. MenG/UbiE family.</text>
</comment>
<proteinExistence type="inferred from homology"/>
<dbReference type="InterPro" id="IPR023576">
    <property type="entry name" value="UbiE/COQ5_MeTrFase_CS"/>
</dbReference>
<feature type="binding site" evidence="5">
    <location>
        <position position="88"/>
    </location>
    <ligand>
        <name>S-adenosyl-L-methionine</name>
        <dbReference type="ChEBI" id="CHEBI:59789"/>
    </ligand>
</feature>
<accession>A0A9D9IQV0</accession>
<evidence type="ECO:0000256" key="3">
    <source>
        <dbReference type="ARBA" id="ARBA00022679"/>
    </source>
</evidence>
<dbReference type="Proteomes" id="UP000823771">
    <property type="component" value="Unassembled WGS sequence"/>
</dbReference>
<dbReference type="EC" id="2.1.1.163" evidence="5"/>
<evidence type="ECO:0000313" key="6">
    <source>
        <dbReference type="EMBL" id="MBO8477374.1"/>
    </source>
</evidence>
<dbReference type="AlphaFoldDB" id="A0A9D9IQV0"/>
<evidence type="ECO:0000313" key="7">
    <source>
        <dbReference type="Proteomes" id="UP000823771"/>
    </source>
</evidence>
<comment type="caution">
    <text evidence="5">Lacks conserved residue(s) required for the propagation of feature annotation.</text>
</comment>
<comment type="catalytic activity">
    <reaction evidence="5">
        <text>a 2-demethylmenaquinol + S-adenosyl-L-methionine = a menaquinol + S-adenosyl-L-homocysteine + H(+)</text>
        <dbReference type="Rhea" id="RHEA:42640"/>
        <dbReference type="Rhea" id="RHEA-COMP:9539"/>
        <dbReference type="Rhea" id="RHEA-COMP:9563"/>
        <dbReference type="ChEBI" id="CHEBI:15378"/>
        <dbReference type="ChEBI" id="CHEBI:18151"/>
        <dbReference type="ChEBI" id="CHEBI:55437"/>
        <dbReference type="ChEBI" id="CHEBI:57856"/>
        <dbReference type="ChEBI" id="CHEBI:59789"/>
        <dbReference type="EC" id="2.1.1.163"/>
    </reaction>
</comment>
<dbReference type="HAMAP" id="MF_01813">
    <property type="entry name" value="MenG_UbiE_methyltr"/>
    <property type="match status" value="1"/>
</dbReference>
<keyword evidence="2 5" id="KW-0489">Methyltransferase</keyword>
<dbReference type="Gene3D" id="3.40.50.150">
    <property type="entry name" value="Vaccinia Virus protein VP39"/>
    <property type="match status" value="1"/>
</dbReference>
<evidence type="ECO:0000256" key="2">
    <source>
        <dbReference type="ARBA" id="ARBA00022603"/>
    </source>
</evidence>
<keyword evidence="3 5" id="KW-0808">Transferase</keyword>
<dbReference type="NCBIfam" id="NF001244">
    <property type="entry name" value="PRK00216.1-5"/>
    <property type="match status" value="1"/>
</dbReference>
<sequence length="245" mass="27101">MKYFFTDHSIMPKKEKIRSMFDSIAPDYDKLNHILSLDIDKGWRKKAVREIADTAHPLQVLDVACGTGDFAIAVAKAAAPGSHVTGIDLSEGMMSVGRRKVASEGLEGTIHMEQGDCERMDFADGAFDRVSVAFGVRNFEHREKGLSEMLRVLRPGGKAVILELSVPSNPVFRAMYKVYFLHVLPAIGGMVSGDRGAYTYLPSSVLRFPEPEAFMKTMSSCGFQDVRTESFTCGICRMYTGRKAL</sequence>
<dbReference type="PROSITE" id="PS51608">
    <property type="entry name" value="SAM_MT_UBIE"/>
    <property type="match status" value="1"/>
</dbReference>
<comment type="pathway">
    <text evidence="5">Quinol/quinone metabolism; menaquinone biosynthesis; menaquinol from 1,4-dihydroxy-2-naphthoate: step 2/2.</text>
</comment>
<gene>
    <name evidence="6" type="primary">ubiE</name>
    <name evidence="5" type="synonym">menG</name>
    <name evidence="6" type="ORF">IAB80_00485</name>
</gene>
<name>A0A9D9IQV0_9BACT</name>
<reference evidence="6" key="1">
    <citation type="submission" date="2020-10" db="EMBL/GenBank/DDBJ databases">
        <authorList>
            <person name="Gilroy R."/>
        </authorList>
    </citation>
    <scope>NUCLEOTIDE SEQUENCE</scope>
    <source>
        <strain evidence="6">2478</strain>
    </source>
</reference>
<keyword evidence="4 5" id="KW-0949">S-adenosyl-L-methionine</keyword>
<organism evidence="6 7">
    <name type="scientific">Candidatus Cryptobacteroides excrementipullorum</name>
    <dbReference type="NCBI Taxonomy" id="2840761"/>
    <lineage>
        <taxon>Bacteria</taxon>
        <taxon>Pseudomonadati</taxon>
        <taxon>Bacteroidota</taxon>
        <taxon>Bacteroidia</taxon>
        <taxon>Bacteroidales</taxon>
        <taxon>Candidatus Cryptobacteroides</taxon>
    </lineage>
</organism>
<feature type="binding site" evidence="5">
    <location>
        <position position="67"/>
    </location>
    <ligand>
        <name>S-adenosyl-L-methionine</name>
        <dbReference type="ChEBI" id="CHEBI:59789"/>
    </ligand>
</feature>
<protein>
    <recommendedName>
        <fullName evidence="5">Demethylmenaquinone methyltransferase</fullName>
        <ecNumber evidence="5">2.1.1.163</ecNumber>
    </recommendedName>
</protein>
<dbReference type="PANTHER" id="PTHR43591:SF24">
    <property type="entry name" value="2-METHOXY-6-POLYPRENYL-1,4-BENZOQUINOL METHYLASE, MITOCHONDRIAL"/>
    <property type="match status" value="1"/>
</dbReference>
<dbReference type="InterPro" id="IPR004033">
    <property type="entry name" value="UbiE/COQ5_MeTrFase"/>
</dbReference>
<evidence type="ECO:0000256" key="5">
    <source>
        <dbReference type="HAMAP-Rule" id="MF_01813"/>
    </source>
</evidence>
<comment type="caution">
    <text evidence="6">The sequence shown here is derived from an EMBL/GenBank/DDBJ whole genome shotgun (WGS) entry which is preliminary data.</text>
</comment>
<keyword evidence="1 5" id="KW-0474">Menaquinone biosynthesis</keyword>
<feature type="binding site" evidence="5">
    <location>
        <begin position="116"/>
        <end position="117"/>
    </location>
    <ligand>
        <name>S-adenosyl-L-methionine</name>
        <dbReference type="ChEBI" id="CHEBI:59789"/>
    </ligand>
</feature>
<evidence type="ECO:0000256" key="4">
    <source>
        <dbReference type="ARBA" id="ARBA00022691"/>
    </source>
</evidence>
<reference evidence="6" key="2">
    <citation type="journal article" date="2021" name="PeerJ">
        <title>Extensive microbial diversity within the chicken gut microbiome revealed by metagenomics and culture.</title>
        <authorList>
            <person name="Gilroy R."/>
            <person name="Ravi A."/>
            <person name="Getino M."/>
            <person name="Pursley I."/>
            <person name="Horton D.L."/>
            <person name="Alikhan N.F."/>
            <person name="Baker D."/>
            <person name="Gharbi K."/>
            <person name="Hall N."/>
            <person name="Watson M."/>
            <person name="Adriaenssens E.M."/>
            <person name="Foster-Nyarko E."/>
            <person name="Jarju S."/>
            <person name="Secka A."/>
            <person name="Antonio M."/>
            <person name="Oren A."/>
            <person name="Chaudhuri R.R."/>
            <person name="La Ragione R."/>
            <person name="Hildebrand F."/>
            <person name="Pallen M.J."/>
        </authorList>
    </citation>
    <scope>NUCLEOTIDE SEQUENCE</scope>
    <source>
        <strain evidence="6">2478</strain>
    </source>
</reference>
<dbReference type="SUPFAM" id="SSF53335">
    <property type="entry name" value="S-adenosyl-L-methionine-dependent methyltransferases"/>
    <property type="match status" value="1"/>
</dbReference>
<dbReference type="EMBL" id="JADILZ010000009">
    <property type="protein sequence ID" value="MBO8477374.1"/>
    <property type="molecule type" value="Genomic_DNA"/>
</dbReference>
<comment type="function">
    <text evidence="5">Methyltransferase required for the conversion of demethylmenaquinol (DMKH2) to menaquinol (MKH2).</text>
</comment>
<dbReference type="PROSITE" id="PS01183">
    <property type="entry name" value="UBIE_1"/>
    <property type="match status" value="1"/>
</dbReference>
<dbReference type="GO" id="GO:0009234">
    <property type="term" value="P:menaquinone biosynthetic process"/>
    <property type="evidence" value="ECO:0007669"/>
    <property type="project" value="UniProtKB-UniRule"/>
</dbReference>